<dbReference type="Proteomes" id="UP001295684">
    <property type="component" value="Unassembled WGS sequence"/>
</dbReference>
<evidence type="ECO:0000313" key="1">
    <source>
        <dbReference type="EMBL" id="CAI2362140.1"/>
    </source>
</evidence>
<name>A0AAD1U4I1_EUPCR</name>
<comment type="caution">
    <text evidence="1">The sequence shown here is derived from an EMBL/GenBank/DDBJ whole genome shotgun (WGS) entry which is preliminary data.</text>
</comment>
<reference evidence="1" key="1">
    <citation type="submission" date="2023-07" db="EMBL/GenBank/DDBJ databases">
        <authorList>
            <consortium name="AG Swart"/>
            <person name="Singh M."/>
            <person name="Singh A."/>
            <person name="Seah K."/>
            <person name="Emmerich C."/>
        </authorList>
    </citation>
    <scope>NUCLEOTIDE SEQUENCE</scope>
    <source>
        <strain evidence="1">DP1</strain>
    </source>
</reference>
<organism evidence="1 2">
    <name type="scientific">Euplotes crassus</name>
    <dbReference type="NCBI Taxonomy" id="5936"/>
    <lineage>
        <taxon>Eukaryota</taxon>
        <taxon>Sar</taxon>
        <taxon>Alveolata</taxon>
        <taxon>Ciliophora</taxon>
        <taxon>Intramacronucleata</taxon>
        <taxon>Spirotrichea</taxon>
        <taxon>Hypotrichia</taxon>
        <taxon>Euplotida</taxon>
        <taxon>Euplotidae</taxon>
        <taxon>Moneuplotes</taxon>
    </lineage>
</organism>
<proteinExistence type="predicted"/>
<gene>
    <name evidence="1" type="ORF">ECRASSUSDP1_LOCUS3462</name>
</gene>
<keyword evidence="2" id="KW-1185">Reference proteome</keyword>
<accession>A0AAD1U4I1</accession>
<dbReference type="AlphaFoldDB" id="A0AAD1U4I1"/>
<protein>
    <submittedName>
        <fullName evidence="1">Uncharacterized protein</fullName>
    </submittedName>
</protein>
<dbReference type="EMBL" id="CAMPGE010003311">
    <property type="protein sequence ID" value="CAI2362140.1"/>
    <property type="molecule type" value="Genomic_DNA"/>
</dbReference>
<sequence>MEESRCFKGLEVGGVGNWGCEGSKCMKRRVEEELDDEEGGFWAVCGRSDRIWFFRYLEEVTSYLSCCKSYKLSREETNPKTPNCSSCCEGKLFY</sequence>
<evidence type="ECO:0000313" key="2">
    <source>
        <dbReference type="Proteomes" id="UP001295684"/>
    </source>
</evidence>